<feature type="compositionally biased region" description="Pro residues" evidence="1">
    <location>
        <begin position="40"/>
        <end position="52"/>
    </location>
</feature>
<organism evidence="2 3">
    <name type="scientific">Oryzias melastigma</name>
    <name type="common">Marine medaka</name>
    <dbReference type="NCBI Taxonomy" id="30732"/>
    <lineage>
        <taxon>Eukaryota</taxon>
        <taxon>Metazoa</taxon>
        <taxon>Chordata</taxon>
        <taxon>Craniata</taxon>
        <taxon>Vertebrata</taxon>
        <taxon>Euteleostomi</taxon>
        <taxon>Actinopterygii</taxon>
        <taxon>Neopterygii</taxon>
        <taxon>Teleostei</taxon>
        <taxon>Neoteleostei</taxon>
        <taxon>Acanthomorphata</taxon>
        <taxon>Ovalentaria</taxon>
        <taxon>Atherinomorphae</taxon>
        <taxon>Beloniformes</taxon>
        <taxon>Adrianichthyidae</taxon>
        <taxon>Oryziinae</taxon>
        <taxon>Oryzias</taxon>
    </lineage>
</organism>
<evidence type="ECO:0000256" key="1">
    <source>
        <dbReference type="SAM" id="MobiDB-lite"/>
    </source>
</evidence>
<proteinExistence type="predicted"/>
<dbReference type="Proteomes" id="UP000646548">
    <property type="component" value="Unassembled WGS sequence"/>
</dbReference>
<evidence type="ECO:0000313" key="3">
    <source>
        <dbReference type="Proteomes" id="UP000646548"/>
    </source>
</evidence>
<dbReference type="AlphaFoldDB" id="A0A834FM55"/>
<name>A0A834FM55_ORYME</name>
<accession>A0A834FM55</accession>
<gene>
    <name evidence="2" type="ORF">FQA47_024511</name>
</gene>
<feature type="compositionally biased region" description="Low complexity" evidence="1">
    <location>
        <begin position="13"/>
        <end position="27"/>
    </location>
</feature>
<feature type="compositionally biased region" description="Polar residues" evidence="1">
    <location>
        <begin position="28"/>
        <end position="37"/>
    </location>
</feature>
<evidence type="ECO:0000313" key="2">
    <source>
        <dbReference type="EMBL" id="KAF6736230.1"/>
    </source>
</evidence>
<dbReference type="EMBL" id="WKFB01000094">
    <property type="protein sequence ID" value="KAF6736230.1"/>
    <property type="molecule type" value="Genomic_DNA"/>
</dbReference>
<reference evidence="2" key="1">
    <citation type="journal article" name="BMC Genomics">
        <title>Long-read sequencing and de novo genome assembly of marine medaka (Oryzias melastigma).</title>
        <authorList>
            <person name="Liang P."/>
            <person name="Saqib H.S.A."/>
            <person name="Ni X."/>
            <person name="Shen Y."/>
        </authorList>
    </citation>
    <scope>NUCLEOTIDE SEQUENCE</scope>
    <source>
        <strain evidence="2">Bigg-433</strain>
    </source>
</reference>
<comment type="caution">
    <text evidence="2">The sequence shown here is derived from an EMBL/GenBank/DDBJ whole genome shotgun (WGS) entry which is preliminary data.</text>
</comment>
<sequence>MSLPPKVVPKTAAVAVSGPGSGPSSSSQLRATLTSVSLPPGAPAAPQPGVVPPPQYPFTRRNALQVQTPELEGNGLQDHPKACAVWKIESFPHSLELLSTTLPSPTPSGCAVLAVRIVFSCLKQSRLLPWQQQPLASSQGGSPLLQYPLRSLVCPARCSNKQHLQWFQPKAAAVSCSRLQLQARESSEDNGLLQQR</sequence>
<feature type="region of interest" description="Disordered" evidence="1">
    <location>
        <begin position="13"/>
        <end position="52"/>
    </location>
</feature>
<protein>
    <submittedName>
        <fullName evidence="2">Uncharacterized protein</fullName>
    </submittedName>
</protein>